<evidence type="ECO:0000256" key="2">
    <source>
        <dbReference type="ARBA" id="ARBA00008682"/>
    </source>
</evidence>
<dbReference type="PROSITE" id="PS01095">
    <property type="entry name" value="GH18_1"/>
    <property type="match status" value="1"/>
</dbReference>
<protein>
    <recommendedName>
        <fullName evidence="3">chitinase</fullName>
        <ecNumber evidence="3">3.2.1.14</ecNumber>
    </recommendedName>
</protein>
<evidence type="ECO:0000313" key="13">
    <source>
        <dbReference type="Proteomes" id="UP001583193"/>
    </source>
</evidence>
<comment type="caution">
    <text evidence="12">The sequence shown here is derived from an EMBL/GenBank/DDBJ whole genome shotgun (WGS) entry which is preliminary data.</text>
</comment>
<dbReference type="EMBL" id="JAVDPF010000025">
    <property type="protein sequence ID" value="KAL1872260.1"/>
    <property type="molecule type" value="Genomic_DNA"/>
</dbReference>
<evidence type="ECO:0000256" key="6">
    <source>
        <dbReference type="ARBA" id="ARBA00023277"/>
    </source>
</evidence>
<name>A0ABR3X8H5_9EURO</name>
<dbReference type="Gene3D" id="3.20.20.80">
    <property type="entry name" value="Glycosidases"/>
    <property type="match status" value="1"/>
</dbReference>
<evidence type="ECO:0000256" key="1">
    <source>
        <dbReference type="ARBA" id="ARBA00000822"/>
    </source>
</evidence>
<feature type="region of interest" description="Disordered" evidence="10">
    <location>
        <begin position="318"/>
        <end position="337"/>
    </location>
</feature>
<evidence type="ECO:0000256" key="5">
    <source>
        <dbReference type="ARBA" id="ARBA00023024"/>
    </source>
</evidence>
<keyword evidence="4 9" id="KW-0378">Hydrolase</keyword>
<dbReference type="Gene3D" id="3.10.50.10">
    <property type="match status" value="1"/>
</dbReference>
<dbReference type="InterPro" id="IPR017853">
    <property type="entry name" value="GH"/>
</dbReference>
<dbReference type="SMART" id="SM00636">
    <property type="entry name" value="Glyco_18"/>
    <property type="match status" value="1"/>
</dbReference>
<evidence type="ECO:0000259" key="11">
    <source>
        <dbReference type="PROSITE" id="PS51910"/>
    </source>
</evidence>
<proteinExistence type="inferred from homology"/>
<dbReference type="InterPro" id="IPR001223">
    <property type="entry name" value="Glyco_hydro18_cat"/>
</dbReference>
<dbReference type="InterPro" id="IPR011583">
    <property type="entry name" value="Chitinase_II/V-like_cat"/>
</dbReference>
<comment type="catalytic activity">
    <reaction evidence="1">
        <text>Random endo-hydrolysis of N-acetyl-beta-D-glucosaminide (1-&gt;4)-beta-linkages in chitin and chitodextrins.</text>
        <dbReference type="EC" id="3.2.1.14"/>
    </reaction>
</comment>
<keyword evidence="5" id="KW-0146">Chitin degradation</keyword>
<dbReference type="EC" id="3.2.1.14" evidence="3"/>
<feature type="domain" description="GH18" evidence="11">
    <location>
        <begin position="1"/>
        <end position="334"/>
    </location>
</feature>
<dbReference type="Pfam" id="PF00704">
    <property type="entry name" value="Glyco_hydro_18"/>
    <property type="match status" value="1"/>
</dbReference>
<comment type="similarity">
    <text evidence="2">Belongs to the glycosyl hydrolase 18 family. Chitinase class V subfamily.</text>
</comment>
<organism evidence="12 13">
    <name type="scientific">Paecilomyces lecythidis</name>
    <dbReference type="NCBI Taxonomy" id="3004212"/>
    <lineage>
        <taxon>Eukaryota</taxon>
        <taxon>Fungi</taxon>
        <taxon>Dikarya</taxon>
        <taxon>Ascomycota</taxon>
        <taxon>Pezizomycotina</taxon>
        <taxon>Eurotiomycetes</taxon>
        <taxon>Eurotiomycetidae</taxon>
        <taxon>Eurotiales</taxon>
        <taxon>Thermoascaceae</taxon>
        <taxon>Paecilomyces</taxon>
    </lineage>
</organism>
<keyword evidence="13" id="KW-1185">Reference proteome</keyword>
<evidence type="ECO:0000256" key="8">
    <source>
        <dbReference type="ARBA" id="ARBA00023326"/>
    </source>
</evidence>
<dbReference type="InterPro" id="IPR001579">
    <property type="entry name" value="Glyco_hydro_18_chit_AS"/>
</dbReference>
<evidence type="ECO:0000256" key="3">
    <source>
        <dbReference type="ARBA" id="ARBA00012729"/>
    </source>
</evidence>
<dbReference type="Proteomes" id="UP001583193">
    <property type="component" value="Unassembled WGS sequence"/>
</dbReference>
<evidence type="ECO:0000256" key="7">
    <source>
        <dbReference type="ARBA" id="ARBA00023295"/>
    </source>
</evidence>
<sequence length="581" mass="63433">MDSKDNLYYCCRKTSKIKTLYPNDEKYIADFVALKKKKSTLKTYISVGGWDLGGRVFSDMVRSSGNRSKFIKSAISFMQKHGFDGIDIDWEYPAASDRGGNSADKKNFVLFLEELKKACGKKYGITATLPSSYWYLQGFDVASMAKYVEYFNFMSYDIHGTWDGHSKWTSSVVNPHTNLTEITQGLDLLWRNKIDPGQVILGLGLYGRSFTLNDTHCNTPGCPFDKNAYKGGGASPGECTQTSGILSDYEINRILKEYEPAVKYDETAGVNWITWNDNQWVSFDNGKTLKQKADYANAKCLGGLFSWALDLGGPGSLGNPNDLSPDDMSMDGANTDGGSDGTGDFLVGSEIFAPHSNTVTGVGPINMVFPPSTLKNPTTLYPGPFITSLEIAHPVTTTITAHGTVTVTTTMTRVIETTTIPLAPITLGAIPWWNWNITSHNKTNGSTVLFPSIEIGPVAISDNFSAFNISMASPTTTSNRTIIVPPWPWSTTSLSTTVPHGKTVHFTEDLACLTVTWEAARKVDLMILATLTLPINTNVEGLTAKMANVMVPSVPLLDAKVMTAIKTVVRASENNAIRQVA</sequence>
<keyword evidence="6" id="KW-0119">Carbohydrate metabolism</keyword>
<keyword evidence="8" id="KW-0624">Polysaccharide degradation</keyword>
<evidence type="ECO:0000256" key="10">
    <source>
        <dbReference type="SAM" id="MobiDB-lite"/>
    </source>
</evidence>
<dbReference type="SUPFAM" id="SSF51445">
    <property type="entry name" value="(Trans)glycosidases"/>
    <property type="match status" value="1"/>
</dbReference>
<accession>A0ABR3X8H5</accession>
<reference evidence="12 13" key="1">
    <citation type="journal article" date="2024" name="IMA Fungus">
        <title>IMA Genome - F19 : A genome assembly and annotation guide to empower mycologists, including annotated draft genome sequences of Ceratocystis pirilliformis, Diaporthe australafricana, Fusarium ophioides, Paecilomyces lecythidis, and Sporothrix stenoceras.</title>
        <authorList>
            <person name="Aylward J."/>
            <person name="Wilson A.M."/>
            <person name="Visagie C.M."/>
            <person name="Spraker J."/>
            <person name="Barnes I."/>
            <person name="Buitendag C."/>
            <person name="Ceriani C."/>
            <person name="Del Mar Angel L."/>
            <person name="du Plessis D."/>
            <person name="Fuchs T."/>
            <person name="Gasser K."/>
            <person name="Kramer D."/>
            <person name="Li W."/>
            <person name="Munsamy K."/>
            <person name="Piso A."/>
            <person name="Price J.L."/>
            <person name="Sonnekus B."/>
            <person name="Thomas C."/>
            <person name="van der Nest A."/>
            <person name="van Dijk A."/>
            <person name="van Heerden A."/>
            <person name="van Vuuren N."/>
            <person name="Yilmaz N."/>
            <person name="Duong T.A."/>
            <person name="van der Merwe N.A."/>
            <person name="Wingfield M.J."/>
            <person name="Wingfield B.D."/>
        </authorList>
    </citation>
    <scope>NUCLEOTIDE SEQUENCE [LARGE SCALE GENOMIC DNA]</scope>
    <source>
        <strain evidence="12 13">CMW 18167</strain>
    </source>
</reference>
<evidence type="ECO:0000313" key="12">
    <source>
        <dbReference type="EMBL" id="KAL1872260.1"/>
    </source>
</evidence>
<dbReference type="InterPro" id="IPR050314">
    <property type="entry name" value="Glycosyl_Hydrlase_18"/>
</dbReference>
<dbReference type="PROSITE" id="PS51910">
    <property type="entry name" value="GH18_2"/>
    <property type="match status" value="1"/>
</dbReference>
<dbReference type="PANTHER" id="PTHR11177:SF402">
    <property type="entry name" value="CHITINASE"/>
    <property type="match status" value="1"/>
</dbReference>
<dbReference type="InterPro" id="IPR029070">
    <property type="entry name" value="Chitinase_insertion_sf"/>
</dbReference>
<gene>
    <name evidence="12" type="ORF">Plec18167_006863</name>
</gene>
<keyword evidence="7 9" id="KW-0326">Glycosidase</keyword>
<evidence type="ECO:0000256" key="9">
    <source>
        <dbReference type="RuleBase" id="RU000489"/>
    </source>
</evidence>
<evidence type="ECO:0000256" key="4">
    <source>
        <dbReference type="ARBA" id="ARBA00022801"/>
    </source>
</evidence>
<dbReference type="PANTHER" id="PTHR11177">
    <property type="entry name" value="CHITINASE"/>
    <property type="match status" value="1"/>
</dbReference>
<dbReference type="SUPFAM" id="SSF54556">
    <property type="entry name" value="Chitinase insertion domain"/>
    <property type="match status" value="1"/>
</dbReference>